<dbReference type="EMBL" id="CP022540">
    <property type="protein sequence ID" value="ASP21434.1"/>
    <property type="molecule type" value="Genomic_DNA"/>
</dbReference>
<organism evidence="1 2">
    <name type="scientific">Antarctobacter heliothermus</name>
    <dbReference type="NCBI Taxonomy" id="74033"/>
    <lineage>
        <taxon>Bacteria</taxon>
        <taxon>Pseudomonadati</taxon>
        <taxon>Pseudomonadota</taxon>
        <taxon>Alphaproteobacteria</taxon>
        <taxon>Rhodobacterales</taxon>
        <taxon>Roseobacteraceae</taxon>
        <taxon>Antarctobacter</taxon>
    </lineage>
</organism>
<reference evidence="1 2" key="1">
    <citation type="submission" date="2017-07" db="EMBL/GenBank/DDBJ databases">
        <title>Genome Sequence of Antarctobacter heliothermus Strain SMS3 Isolated from a culture of the Diatom Skeletonema marinoi.</title>
        <authorList>
            <person name="Topel M."/>
            <person name="Pinder M.I.M."/>
            <person name="Johansson O.N."/>
            <person name="Kourtchenko O."/>
            <person name="Godhe A."/>
            <person name="Clarke A.K."/>
        </authorList>
    </citation>
    <scope>NUCLEOTIDE SEQUENCE [LARGE SCALE GENOMIC DNA]</scope>
    <source>
        <strain evidence="1 2">SMS3</strain>
    </source>
</reference>
<dbReference type="Proteomes" id="UP000203589">
    <property type="component" value="Chromosome"/>
</dbReference>
<dbReference type="AlphaFoldDB" id="A0A222E5E1"/>
<evidence type="ECO:0000313" key="1">
    <source>
        <dbReference type="EMBL" id="ASP21434.1"/>
    </source>
</evidence>
<sequence length="59" mass="6835">MTRDTQTLRTRPDGSIDTAYYMARGRRMRSEAAHAMFRPERETPRPRRGLARLFGAVPV</sequence>
<protein>
    <submittedName>
        <fullName evidence="1">Uncharacterized protein</fullName>
    </submittedName>
</protein>
<accession>A0A222E5E1</accession>
<keyword evidence="2" id="KW-1185">Reference proteome</keyword>
<name>A0A222E5E1_9RHOB</name>
<dbReference type="RefSeq" id="WP_198319813.1">
    <property type="nucleotide sequence ID" value="NZ_CP022540.1"/>
</dbReference>
<gene>
    <name evidence="1" type="ORF">ANTHELSMS3_02779</name>
</gene>
<evidence type="ECO:0000313" key="2">
    <source>
        <dbReference type="Proteomes" id="UP000203589"/>
    </source>
</evidence>
<proteinExistence type="predicted"/>
<dbReference type="KEGG" id="aht:ANTHELSMS3_02779"/>